<evidence type="ECO:0000313" key="9">
    <source>
        <dbReference type="Proteomes" id="UP000215914"/>
    </source>
</evidence>
<reference evidence="8" key="2">
    <citation type="submission" date="2017-02" db="EMBL/GenBank/DDBJ databases">
        <title>Sunflower complete genome.</title>
        <authorList>
            <person name="Langlade N."/>
            <person name="Munos S."/>
        </authorList>
    </citation>
    <scope>NUCLEOTIDE SEQUENCE [LARGE SCALE GENOMIC DNA]</scope>
    <source>
        <tissue evidence="8">Leaves</tissue>
    </source>
</reference>
<feature type="region of interest" description="Disordered" evidence="5">
    <location>
        <begin position="99"/>
        <end position="128"/>
    </location>
</feature>
<evidence type="ECO:0000256" key="3">
    <source>
        <dbReference type="ARBA" id="ARBA00022801"/>
    </source>
</evidence>
<comment type="similarity">
    <text evidence="1">Belongs to the peptidase C48 family.</text>
</comment>
<name>A0A251T2C9_HELAN</name>
<organism evidence="8 9">
    <name type="scientific">Helianthus annuus</name>
    <name type="common">Common sunflower</name>
    <dbReference type="NCBI Taxonomy" id="4232"/>
    <lineage>
        <taxon>Eukaryota</taxon>
        <taxon>Viridiplantae</taxon>
        <taxon>Streptophyta</taxon>
        <taxon>Embryophyta</taxon>
        <taxon>Tracheophyta</taxon>
        <taxon>Spermatophyta</taxon>
        <taxon>Magnoliopsida</taxon>
        <taxon>eudicotyledons</taxon>
        <taxon>Gunneridae</taxon>
        <taxon>Pentapetalae</taxon>
        <taxon>asterids</taxon>
        <taxon>campanulids</taxon>
        <taxon>Asterales</taxon>
        <taxon>Asteraceae</taxon>
        <taxon>Asteroideae</taxon>
        <taxon>Heliantheae alliance</taxon>
        <taxon>Heliantheae</taxon>
        <taxon>Helianthus</taxon>
    </lineage>
</organism>
<dbReference type="GO" id="GO:0016929">
    <property type="term" value="F:deSUMOylase activity"/>
    <property type="evidence" value="ECO:0000318"/>
    <property type="project" value="GO_Central"/>
</dbReference>
<dbReference type="InterPro" id="IPR038765">
    <property type="entry name" value="Papain-like_cys_pep_sf"/>
</dbReference>
<keyword evidence="9" id="KW-1185">Reference proteome</keyword>
<dbReference type="GO" id="GO:0070139">
    <property type="term" value="F:SUMO-specific endopeptidase activity"/>
    <property type="evidence" value="ECO:0000318"/>
    <property type="project" value="GO_Central"/>
</dbReference>
<keyword evidence="2" id="KW-0645">Protease</keyword>
<keyword evidence="4" id="KW-0788">Thiol protease</keyword>
<dbReference type="STRING" id="4232.A0A251T2C9"/>
<evidence type="ECO:0000313" key="8">
    <source>
        <dbReference type="EMBL" id="OTG04993.1"/>
    </source>
</evidence>
<evidence type="ECO:0000256" key="1">
    <source>
        <dbReference type="ARBA" id="ARBA00005234"/>
    </source>
</evidence>
<dbReference type="Gene3D" id="1.10.418.20">
    <property type="match status" value="1"/>
</dbReference>
<dbReference type="Gene3D" id="3.30.310.130">
    <property type="entry name" value="Ubiquitin-related"/>
    <property type="match status" value="1"/>
</dbReference>
<accession>A0A251T2C9</accession>
<dbReference type="GO" id="GO:0006508">
    <property type="term" value="P:proteolysis"/>
    <property type="evidence" value="ECO:0007669"/>
    <property type="project" value="UniProtKB-KW"/>
</dbReference>
<feature type="compositionally biased region" description="Low complexity" evidence="5">
    <location>
        <begin position="174"/>
        <end position="194"/>
    </location>
</feature>
<evidence type="ECO:0000256" key="2">
    <source>
        <dbReference type="ARBA" id="ARBA00022670"/>
    </source>
</evidence>
<dbReference type="GO" id="GO:0016926">
    <property type="term" value="P:protein desumoylation"/>
    <property type="evidence" value="ECO:0007669"/>
    <property type="project" value="UniProtKB-ARBA"/>
</dbReference>
<dbReference type="EMBL" id="MNCJ02000327">
    <property type="protein sequence ID" value="KAF5778135.1"/>
    <property type="molecule type" value="Genomic_DNA"/>
</dbReference>
<proteinExistence type="inferred from homology"/>
<dbReference type="Gramene" id="mRNA:HanXRQr2_Chr12g0543901">
    <property type="protein sequence ID" value="mRNA:HanXRQr2_Chr12g0543901"/>
    <property type="gene ID" value="HanXRQr2_Chr12g0543901"/>
</dbReference>
<dbReference type="InParanoid" id="A0A251T2C9"/>
<dbReference type="PROSITE" id="PS50600">
    <property type="entry name" value="ULP_PROTEASE"/>
    <property type="match status" value="1"/>
</dbReference>
<reference evidence="7 9" key="1">
    <citation type="journal article" date="2017" name="Nature">
        <title>The sunflower genome provides insights into oil metabolism, flowering and Asterid evolution.</title>
        <authorList>
            <person name="Badouin H."/>
            <person name="Gouzy J."/>
            <person name="Grassa C.J."/>
            <person name="Murat F."/>
            <person name="Staton S.E."/>
            <person name="Cottret L."/>
            <person name="Lelandais-Briere C."/>
            <person name="Owens G.L."/>
            <person name="Carrere S."/>
            <person name="Mayjonade B."/>
            <person name="Legrand L."/>
            <person name="Gill N."/>
            <person name="Kane N.C."/>
            <person name="Bowers J.E."/>
            <person name="Hubner S."/>
            <person name="Bellec A."/>
            <person name="Berard A."/>
            <person name="Berges H."/>
            <person name="Blanchet N."/>
            <person name="Boniface M.C."/>
            <person name="Brunel D."/>
            <person name="Catrice O."/>
            <person name="Chaidir N."/>
            <person name="Claudel C."/>
            <person name="Donnadieu C."/>
            <person name="Faraut T."/>
            <person name="Fievet G."/>
            <person name="Helmstetter N."/>
            <person name="King M."/>
            <person name="Knapp S.J."/>
            <person name="Lai Z."/>
            <person name="Le Paslier M.C."/>
            <person name="Lippi Y."/>
            <person name="Lorenzon L."/>
            <person name="Mandel J.R."/>
            <person name="Marage G."/>
            <person name="Marchand G."/>
            <person name="Marquand E."/>
            <person name="Bret-Mestries E."/>
            <person name="Morien E."/>
            <person name="Nambeesan S."/>
            <person name="Nguyen T."/>
            <person name="Pegot-Espagnet P."/>
            <person name="Pouilly N."/>
            <person name="Raftis F."/>
            <person name="Sallet E."/>
            <person name="Schiex T."/>
            <person name="Thomas J."/>
            <person name="Vandecasteele C."/>
            <person name="Vares D."/>
            <person name="Vear F."/>
            <person name="Vautrin S."/>
            <person name="Crespi M."/>
            <person name="Mangin B."/>
            <person name="Burke J.M."/>
            <person name="Salse J."/>
            <person name="Munos S."/>
            <person name="Vincourt P."/>
            <person name="Rieseberg L.H."/>
            <person name="Langlade N.B."/>
        </authorList>
    </citation>
    <scope>NUCLEOTIDE SEQUENCE [LARGE SCALE GENOMIC DNA]</scope>
    <source>
        <strain evidence="9">cv. SF193</strain>
        <tissue evidence="7">Leaves</tissue>
    </source>
</reference>
<dbReference type="GO" id="GO:0005634">
    <property type="term" value="C:nucleus"/>
    <property type="evidence" value="ECO:0000318"/>
    <property type="project" value="GO_Central"/>
</dbReference>
<reference evidence="7" key="3">
    <citation type="submission" date="2020-06" db="EMBL/GenBank/DDBJ databases">
        <title>Helianthus annuus Genome sequencing and assembly Release 2.</title>
        <authorList>
            <person name="Gouzy J."/>
            <person name="Langlade N."/>
            <person name="Munos S."/>
        </authorList>
    </citation>
    <scope>NUCLEOTIDE SEQUENCE</scope>
    <source>
        <tissue evidence="7">Leaves</tissue>
    </source>
</reference>
<protein>
    <submittedName>
        <fullName evidence="8">Putative cysteine proteinases superfamily protein</fullName>
    </submittedName>
    <submittedName>
        <fullName evidence="7">Ulp1 peptidase</fullName>
        <ecNumber evidence="7">3.4.22.68</ecNumber>
    </submittedName>
</protein>
<gene>
    <name evidence="8" type="primary">OTS2</name>
    <name evidence="8" type="ORF">HannXRQ_Chr12g0368581</name>
    <name evidence="7" type="ORF">HanXRQr2_Chr12g0543901</name>
</gene>
<evidence type="ECO:0000256" key="4">
    <source>
        <dbReference type="ARBA" id="ARBA00022807"/>
    </source>
</evidence>
<dbReference type="PANTHER" id="PTHR46915:SF2">
    <property type="entry name" value="UBIQUITIN-LIKE PROTEASE 4"/>
    <property type="match status" value="1"/>
</dbReference>
<keyword evidence="3 7" id="KW-0378">Hydrolase</keyword>
<evidence type="ECO:0000313" key="7">
    <source>
        <dbReference type="EMBL" id="KAF5778135.1"/>
    </source>
</evidence>
<dbReference type="Pfam" id="PF02902">
    <property type="entry name" value="Peptidase_C48"/>
    <property type="match status" value="1"/>
</dbReference>
<evidence type="ECO:0000256" key="5">
    <source>
        <dbReference type="SAM" id="MobiDB-lite"/>
    </source>
</evidence>
<sequence length="528" mass="61254">MAEVIGSKRKNVLDNFNWKSVLDDDDSSDDRPPELIITKSKRENDVVDYTTKTNDELKDIISRHKGYLSSSTLRLKDNGDKLKATIRLCEAELQRRRNNNHKDGEDSTILLSDQSDDGASCRKDRSNQKSLASSTFGFMFSKKIDQDARTVNAFGEELSFFSPRQGRKTSQNGQLSNRGRSSQQSSSRSEQFRSPIALVDNRRHKVANSDKVHRSTTSIHRFYGTPAPQHQPSTKLKPKLPSSYNLVDEDIEEPYVSDTTLYAETLSDCMKDVEVHYPSRDDRNPVEVVYTDMECLAPEAYLSSTIMNFYIRYLQQSSSEDRTCNYHFFNTYFYNKLQNLNYTKDSFLKFRKWWKGVNIFEKAYIVLPVHESAHWSLGIICIPSKEDEIGPIVLHLDSLGGLHVSSSIFTTIRRFLTEEWNYLRNSEVPLDIPIMDEIWENLDHRIIDRKMQVPQQKNSYDCGLFVLYYIERFIKEAPERLTKKDISMFGKQWFLPEEASSLRVRINNLLVQEFKIAKEKETILSPKS</sequence>
<dbReference type="PANTHER" id="PTHR46915">
    <property type="entry name" value="UBIQUITIN-LIKE PROTEASE 4-RELATED"/>
    <property type="match status" value="1"/>
</dbReference>
<feature type="region of interest" description="Disordered" evidence="5">
    <location>
        <begin position="162"/>
        <end position="240"/>
    </location>
</feature>
<dbReference type="AlphaFoldDB" id="A0A251T2C9"/>
<dbReference type="EC" id="3.4.22.68" evidence="7"/>
<dbReference type="OMA" id="IMDEIWE"/>
<dbReference type="Proteomes" id="UP000215914">
    <property type="component" value="Chromosome 12"/>
</dbReference>
<dbReference type="FunCoup" id="A0A251T2C9">
    <property type="interactions" value="2255"/>
</dbReference>
<dbReference type="SUPFAM" id="SSF54001">
    <property type="entry name" value="Cysteine proteinases"/>
    <property type="match status" value="1"/>
</dbReference>
<dbReference type="InterPro" id="IPR003653">
    <property type="entry name" value="Peptidase_C48_C"/>
</dbReference>
<evidence type="ECO:0000259" key="6">
    <source>
        <dbReference type="PROSITE" id="PS50600"/>
    </source>
</evidence>
<feature type="domain" description="Ubiquitin-like protease family profile" evidence="6">
    <location>
        <begin position="286"/>
        <end position="473"/>
    </location>
</feature>
<dbReference type="EMBL" id="CM007901">
    <property type="protein sequence ID" value="OTG04993.1"/>
    <property type="molecule type" value="Genomic_DNA"/>
</dbReference>